<keyword evidence="1" id="KW-0547">Nucleotide-binding</keyword>
<dbReference type="AlphaFoldDB" id="A0A3G1KZH5"/>
<reference evidence="4 5" key="1">
    <citation type="submission" date="2016-10" db="EMBL/GenBank/DDBJ databases">
        <title>Complete Genome Sequence of Peptococcaceae strain DCMF.</title>
        <authorList>
            <person name="Edwards R.J."/>
            <person name="Holland S.I."/>
            <person name="Deshpande N.P."/>
            <person name="Wong Y.K."/>
            <person name="Ertan H."/>
            <person name="Manefield M."/>
            <person name="Russell T.L."/>
            <person name="Lee M.J."/>
        </authorList>
    </citation>
    <scope>NUCLEOTIDE SEQUENCE [LARGE SCALE GENOMIC DNA]</scope>
    <source>
        <strain evidence="4 5">DCMF</strain>
    </source>
</reference>
<dbReference type="PROSITE" id="PS50893">
    <property type="entry name" value="ABC_TRANSPORTER_2"/>
    <property type="match status" value="1"/>
</dbReference>
<dbReference type="RefSeq" id="WP_148137171.1">
    <property type="nucleotide sequence ID" value="NZ_CP017634.1"/>
</dbReference>
<accession>A0A3G1KZH5</accession>
<proteinExistence type="predicted"/>
<dbReference type="EMBL" id="CP017634">
    <property type="protein sequence ID" value="ATW27789.1"/>
    <property type="molecule type" value="Genomic_DNA"/>
</dbReference>
<keyword evidence="2" id="KW-0067">ATP-binding</keyword>
<feature type="domain" description="ABC transporter" evidence="3">
    <location>
        <begin position="13"/>
        <end position="250"/>
    </location>
</feature>
<evidence type="ECO:0000256" key="1">
    <source>
        <dbReference type="ARBA" id="ARBA00022741"/>
    </source>
</evidence>
<dbReference type="Proteomes" id="UP000323521">
    <property type="component" value="Chromosome"/>
</dbReference>
<dbReference type="PANTHER" id="PTHR43790">
    <property type="entry name" value="CARBOHYDRATE TRANSPORT ATP-BINDING PROTEIN MG119-RELATED"/>
    <property type="match status" value="1"/>
</dbReference>
<dbReference type="InterPro" id="IPR050107">
    <property type="entry name" value="ABC_carbohydrate_import_ATPase"/>
</dbReference>
<dbReference type="GO" id="GO:0016887">
    <property type="term" value="F:ATP hydrolysis activity"/>
    <property type="evidence" value="ECO:0007669"/>
    <property type="project" value="InterPro"/>
</dbReference>
<evidence type="ECO:0000259" key="3">
    <source>
        <dbReference type="PROSITE" id="PS50893"/>
    </source>
</evidence>
<evidence type="ECO:0000313" key="4">
    <source>
        <dbReference type="EMBL" id="ATW27789.1"/>
    </source>
</evidence>
<protein>
    <recommendedName>
        <fullName evidence="3">ABC transporter domain-containing protein</fullName>
    </recommendedName>
</protein>
<dbReference type="Gene3D" id="3.40.50.300">
    <property type="entry name" value="P-loop containing nucleotide triphosphate hydrolases"/>
    <property type="match status" value="1"/>
</dbReference>
<dbReference type="GO" id="GO:0005524">
    <property type="term" value="F:ATP binding"/>
    <property type="evidence" value="ECO:0007669"/>
    <property type="project" value="UniProtKB-KW"/>
</dbReference>
<dbReference type="InterPro" id="IPR027417">
    <property type="entry name" value="P-loop_NTPase"/>
</dbReference>
<organism evidence="4 5">
    <name type="scientific">Formimonas warabiya</name>
    <dbReference type="NCBI Taxonomy" id="1761012"/>
    <lineage>
        <taxon>Bacteria</taxon>
        <taxon>Bacillati</taxon>
        <taxon>Bacillota</taxon>
        <taxon>Clostridia</taxon>
        <taxon>Eubacteriales</taxon>
        <taxon>Peptococcaceae</taxon>
        <taxon>Candidatus Formimonas</taxon>
    </lineage>
</organism>
<dbReference type="CDD" id="cd03216">
    <property type="entry name" value="ABC_Carb_Monos_I"/>
    <property type="match status" value="1"/>
</dbReference>
<evidence type="ECO:0000313" key="5">
    <source>
        <dbReference type="Proteomes" id="UP000323521"/>
    </source>
</evidence>
<dbReference type="KEGG" id="fwa:DCMF_26250"/>
<dbReference type="SUPFAM" id="SSF52540">
    <property type="entry name" value="P-loop containing nucleoside triphosphate hydrolases"/>
    <property type="match status" value="1"/>
</dbReference>
<evidence type="ECO:0000256" key="2">
    <source>
        <dbReference type="ARBA" id="ARBA00022840"/>
    </source>
</evidence>
<dbReference type="Pfam" id="PF00005">
    <property type="entry name" value="ABC_tran"/>
    <property type="match status" value="1"/>
</dbReference>
<dbReference type="OrthoDB" id="9771863at2"/>
<dbReference type="InterPro" id="IPR017871">
    <property type="entry name" value="ABC_transporter-like_CS"/>
</dbReference>
<sequence length="261" mass="28007">MAQIKDLTGPVALRTKGIYKSFGHIKALDDVSIDFPQNRISALVGDNGAGKSTLIKILAGALTPDKGTITVGDGNFDFLTPAQAIKNGIVTVFQDLSLVNCRDVVSNIFLGNERTRAKFMLDKKRMETEAAGLLEHLHIHLPSLRANVGELSGGQRQAVAIARAINQGGHILILDEPTAAMGVKETAQILTLIAQLKARGYTIILISHNMNQVFSLCDRVAVMRGGSVVAQLDTEKTSPHEIIELITGVEKKNASAYKTGT</sequence>
<dbReference type="InterPro" id="IPR003439">
    <property type="entry name" value="ABC_transporter-like_ATP-bd"/>
</dbReference>
<dbReference type="InterPro" id="IPR003593">
    <property type="entry name" value="AAA+_ATPase"/>
</dbReference>
<dbReference type="PANTHER" id="PTHR43790:SF8">
    <property type="entry name" value="SUGAR ABC TRANSPORTER ATP-BINDING PROTEIN"/>
    <property type="match status" value="1"/>
</dbReference>
<name>A0A3G1KZH5_FORW1</name>
<gene>
    <name evidence="4" type="ORF">DCMF_26250</name>
</gene>
<dbReference type="PROSITE" id="PS00211">
    <property type="entry name" value="ABC_TRANSPORTER_1"/>
    <property type="match status" value="1"/>
</dbReference>
<keyword evidence="5" id="KW-1185">Reference proteome</keyword>
<dbReference type="SMART" id="SM00382">
    <property type="entry name" value="AAA"/>
    <property type="match status" value="1"/>
</dbReference>